<dbReference type="GO" id="GO:0042602">
    <property type="term" value="F:riboflavin reductase (NADPH) activity"/>
    <property type="evidence" value="ECO:0007669"/>
    <property type="project" value="TreeGrafter"/>
</dbReference>
<name>A0AAW0GJK0_9APHY</name>
<protein>
    <recommendedName>
        <fullName evidence="2">NAD(P)-binding domain-containing protein</fullName>
    </recommendedName>
</protein>
<gene>
    <name evidence="3" type="ORF">QCA50_004466</name>
</gene>
<feature type="domain" description="NAD(P)-binding" evidence="2">
    <location>
        <begin position="7"/>
        <end position="208"/>
    </location>
</feature>
<evidence type="ECO:0000313" key="3">
    <source>
        <dbReference type="EMBL" id="KAK7692831.1"/>
    </source>
</evidence>
<keyword evidence="4" id="KW-1185">Reference proteome</keyword>
<dbReference type="Pfam" id="PF13460">
    <property type="entry name" value="NAD_binding_10"/>
    <property type="match status" value="1"/>
</dbReference>
<comment type="similarity">
    <text evidence="1">Belongs to the avfA family.</text>
</comment>
<evidence type="ECO:0000256" key="1">
    <source>
        <dbReference type="ARBA" id="ARBA00038376"/>
    </source>
</evidence>
<accession>A0AAW0GJK0</accession>
<proteinExistence type="inferred from homology"/>
<dbReference type="EMBL" id="JASBNA010000004">
    <property type="protein sequence ID" value="KAK7692831.1"/>
    <property type="molecule type" value="Genomic_DNA"/>
</dbReference>
<dbReference type="AlphaFoldDB" id="A0AAW0GJK0"/>
<organism evidence="3 4">
    <name type="scientific">Cerrena zonata</name>
    <dbReference type="NCBI Taxonomy" id="2478898"/>
    <lineage>
        <taxon>Eukaryota</taxon>
        <taxon>Fungi</taxon>
        <taxon>Dikarya</taxon>
        <taxon>Basidiomycota</taxon>
        <taxon>Agaricomycotina</taxon>
        <taxon>Agaricomycetes</taxon>
        <taxon>Polyporales</taxon>
        <taxon>Cerrenaceae</taxon>
        <taxon>Cerrena</taxon>
    </lineage>
</organism>
<dbReference type="SUPFAM" id="SSF51735">
    <property type="entry name" value="NAD(P)-binding Rossmann-fold domains"/>
    <property type="match status" value="1"/>
</dbReference>
<dbReference type="GO" id="GO:0004074">
    <property type="term" value="F:biliverdin reductase [NAD(P)H] activity"/>
    <property type="evidence" value="ECO:0007669"/>
    <property type="project" value="TreeGrafter"/>
</dbReference>
<sequence>MRVLILGATGPSGILIVKEFFRAYPDGSAALYVRNPSKIPSELSSIPAITVIQGGLTDSQALASAFKSGGQIDAVVSALGPVPPFGGNPITEAYRTIIPIMATNGCKRFIALSTYSHPDPRDKFSILNWLMVTTVWLLIGTAQRDILTYSPLIMEECDKHDIDWTLVRVPILTMKEGQRTVAGYIGDGKVGVILSRVAAAEFFVKAIEGKEWVRKAPSLSSQ</sequence>
<dbReference type="PANTHER" id="PTHR43355">
    <property type="entry name" value="FLAVIN REDUCTASE (NADPH)"/>
    <property type="match status" value="1"/>
</dbReference>
<dbReference type="InterPro" id="IPR016040">
    <property type="entry name" value="NAD(P)-bd_dom"/>
</dbReference>
<dbReference type="Proteomes" id="UP001385951">
    <property type="component" value="Unassembled WGS sequence"/>
</dbReference>
<dbReference type="PANTHER" id="PTHR43355:SF2">
    <property type="entry name" value="FLAVIN REDUCTASE (NADPH)"/>
    <property type="match status" value="1"/>
</dbReference>
<comment type="caution">
    <text evidence="3">The sequence shown here is derived from an EMBL/GenBank/DDBJ whole genome shotgun (WGS) entry which is preliminary data.</text>
</comment>
<evidence type="ECO:0000313" key="4">
    <source>
        <dbReference type="Proteomes" id="UP001385951"/>
    </source>
</evidence>
<dbReference type="InterPro" id="IPR036291">
    <property type="entry name" value="NAD(P)-bd_dom_sf"/>
</dbReference>
<dbReference type="InterPro" id="IPR051606">
    <property type="entry name" value="Polyketide_Oxido-like"/>
</dbReference>
<reference evidence="3 4" key="1">
    <citation type="submission" date="2022-09" db="EMBL/GenBank/DDBJ databases">
        <authorList>
            <person name="Palmer J.M."/>
        </authorList>
    </citation>
    <scope>NUCLEOTIDE SEQUENCE [LARGE SCALE GENOMIC DNA]</scope>
    <source>
        <strain evidence="3 4">DSM 7382</strain>
    </source>
</reference>
<dbReference type="Gene3D" id="3.40.50.720">
    <property type="entry name" value="NAD(P)-binding Rossmann-like Domain"/>
    <property type="match status" value="1"/>
</dbReference>
<evidence type="ECO:0000259" key="2">
    <source>
        <dbReference type="Pfam" id="PF13460"/>
    </source>
</evidence>